<name>A0ABP6Q8Z6_9ACTN</name>
<keyword evidence="3" id="KW-1185">Reference proteome</keyword>
<dbReference type="Proteomes" id="UP001501237">
    <property type="component" value="Unassembled WGS sequence"/>
</dbReference>
<reference evidence="3" key="1">
    <citation type="journal article" date="2019" name="Int. J. Syst. Evol. Microbiol.">
        <title>The Global Catalogue of Microorganisms (GCM) 10K type strain sequencing project: providing services to taxonomists for standard genome sequencing and annotation.</title>
        <authorList>
            <consortium name="The Broad Institute Genomics Platform"/>
            <consortium name="The Broad Institute Genome Sequencing Center for Infectious Disease"/>
            <person name="Wu L."/>
            <person name="Ma J."/>
        </authorList>
    </citation>
    <scope>NUCLEOTIDE SEQUENCE [LARGE SCALE GENOMIC DNA]</scope>
    <source>
        <strain evidence="3">JCM 9377</strain>
    </source>
</reference>
<evidence type="ECO:0000313" key="2">
    <source>
        <dbReference type="EMBL" id="GAA3205696.1"/>
    </source>
</evidence>
<dbReference type="InterPro" id="IPR011990">
    <property type="entry name" value="TPR-like_helical_dom_sf"/>
</dbReference>
<evidence type="ECO:0000259" key="1">
    <source>
        <dbReference type="PROSITE" id="PS50943"/>
    </source>
</evidence>
<dbReference type="EMBL" id="BAAAUV010000004">
    <property type="protein sequence ID" value="GAA3205696.1"/>
    <property type="molecule type" value="Genomic_DNA"/>
</dbReference>
<dbReference type="CDD" id="cd00093">
    <property type="entry name" value="HTH_XRE"/>
    <property type="match status" value="1"/>
</dbReference>
<organism evidence="2 3">
    <name type="scientific">Actinocorallia longicatena</name>
    <dbReference type="NCBI Taxonomy" id="111803"/>
    <lineage>
        <taxon>Bacteria</taxon>
        <taxon>Bacillati</taxon>
        <taxon>Actinomycetota</taxon>
        <taxon>Actinomycetes</taxon>
        <taxon>Streptosporangiales</taxon>
        <taxon>Thermomonosporaceae</taxon>
        <taxon>Actinocorallia</taxon>
    </lineage>
</organism>
<protein>
    <submittedName>
        <fullName evidence="2">Helix-turn-helix transcriptional regulator</fullName>
    </submittedName>
</protein>
<dbReference type="Gene3D" id="1.10.260.40">
    <property type="entry name" value="lambda repressor-like DNA-binding domains"/>
    <property type="match status" value="1"/>
</dbReference>
<gene>
    <name evidence="2" type="ORF">GCM10010468_20800</name>
</gene>
<evidence type="ECO:0000313" key="3">
    <source>
        <dbReference type="Proteomes" id="UP001501237"/>
    </source>
</evidence>
<dbReference type="RefSeq" id="WP_344825387.1">
    <property type="nucleotide sequence ID" value="NZ_BAAAUV010000004.1"/>
</dbReference>
<dbReference type="Pfam" id="PF13560">
    <property type="entry name" value="HTH_31"/>
    <property type="match status" value="1"/>
</dbReference>
<sequence>MGTRDTLFGETLRRLRMAEGLSLAGLAGRAHYSKGYLSKVESGARPPTPQLARRCDAALGAGGALAALAGGGRPPPPAEEAAAPEDERNVWIMSLGTEADGWFTPVGRRELLAAGGSALLGLNTSPPAVRAAAVRETGLEAGKTIFTRLRALGQVAGPGLVLPTVVAQANMLRSVAAASEGPLREGWSRLAARHAEYAGWLAQEAGNPRAALWWTGTAVRLAGEADPDMAAHALVRRALITLYADDGSTTAALAGRARRSPAGRRVRGLAALREAQGHALTGDALACERAADHGALLLDGASAGSDPLALGSAHVDVVAVTRGWCLYDLGRPAEAAAVLEEQVARIPPDAHRSLARYGARLALAHATAGERERACEVTEGVLDAAAGVDSATIRTDLARLARTLIRWRSEPRIRSLYPRLTTVLHVSPN</sequence>
<dbReference type="InterPro" id="IPR001387">
    <property type="entry name" value="Cro/C1-type_HTH"/>
</dbReference>
<dbReference type="SUPFAM" id="SSF47413">
    <property type="entry name" value="lambda repressor-like DNA-binding domains"/>
    <property type="match status" value="1"/>
</dbReference>
<proteinExistence type="predicted"/>
<dbReference type="SUPFAM" id="SSF48452">
    <property type="entry name" value="TPR-like"/>
    <property type="match status" value="1"/>
</dbReference>
<accession>A0ABP6Q8Z6</accession>
<dbReference type="SMART" id="SM00530">
    <property type="entry name" value="HTH_XRE"/>
    <property type="match status" value="1"/>
</dbReference>
<comment type="caution">
    <text evidence="2">The sequence shown here is derived from an EMBL/GenBank/DDBJ whole genome shotgun (WGS) entry which is preliminary data.</text>
</comment>
<dbReference type="PROSITE" id="PS50943">
    <property type="entry name" value="HTH_CROC1"/>
    <property type="match status" value="1"/>
</dbReference>
<dbReference type="InterPro" id="IPR010982">
    <property type="entry name" value="Lambda_DNA-bd_dom_sf"/>
</dbReference>
<feature type="domain" description="HTH cro/C1-type" evidence="1">
    <location>
        <begin position="12"/>
        <end position="65"/>
    </location>
</feature>